<protein>
    <submittedName>
        <fullName evidence="2">SprT family zinc-dependent metalloprotease</fullName>
        <ecNumber evidence="2">3.4.-.-</ecNumber>
    </submittedName>
</protein>
<dbReference type="PANTHER" id="PTHR30399:SF1">
    <property type="entry name" value="UTP PYROPHOSPHATASE"/>
    <property type="match status" value="1"/>
</dbReference>
<gene>
    <name evidence="2" type="ORF">V6E02_06965</name>
</gene>
<dbReference type="GO" id="GO:0008237">
    <property type="term" value="F:metallopeptidase activity"/>
    <property type="evidence" value="ECO:0007669"/>
    <property type="project" value="UniProtKB-KW"/>
</dbReference>
<reference evidence="2 3" key="1">
    <citation type="submission" date="2024-02" db="EMBL/GenBank/DDBJ databases">
        <title>New thermophilic sulfur-oxidizing bacteria from a hot springs of the Uzon caldera (Kamchatka, Russia).</title>
        <authorList>
            <person name="Dukat A.M."/>
            <person name="Elcheninov A.G."/>
            <person name="Frolov E.N."/>
        </authorList>
    </citation>
    <scope>NUCLEOTIDE SEQUENCE [LARGE SCALE GENOMIC DNA]</scope>
    <source>
        <strain evidence="2 3">AK1</strain>
    </source>
</reference>
<keyword evidence="2" id="KW-0645">Protease</keyword>
<dbReference type="CDD" id="cd07344">
    <property type="entry name" value="M48_yhfN_like"/>
    <property type="match status" value="1"/>
</dbReference>
<dbReference type="RefSeq" id="WP_347308058.1">
    <property type="nucleotide sequence ID" value="NZ_JBAJEX010000004.1"/>
</dbReference>
<proteinExistence type="predicted"/>
<dbReference type="Pfam" id="PF01863">
    <property type="entry name" value="YgjP-like"/>
    <property type="match status" value="1"/>
</dbReference>
<dbReference type="Proteomes" id="UP001482231">
    <property type="component" value="Unassembled WGS sequence"/>
</dbReference>
<keyword evidence="3" id="KW-1185">Reference proteome</keyword>
<dbReference type="InterPro" id="IPR053136">
    <property type="entry name" value="UTP_pyrophosphatase-like"/>
</dbReference>
<evidence type="ECO:0000313" key="3">
    <source>
        <dbReference type="Proteomes" id="UP001482231"/>
    </source>
</evidence>
<organism evidence="2 3">
    <name type="scientific">Thiobacter aerophilum</name>
    <dbReference type="NCBI Taxonomy" id="3121275"/>
    <lineage>
        <taxon>Bacteria</taxon>
        <taxon>Pseudomonadati</taxon>
        <taxon>Pseudomonadota</taxon>
        <taxon>Betaproteobacteria</taxon>
        <taxon>Burkholderiales</taxon>
        <taxon>Thiobacteraceae</taxon>
        <taxon>Thiobacter</taxon>
    </lineage>
</organism>
<dbReference type="PANTHER" id="PTHR30399">
    <property type="entry name" value="UNCHARACTERIZED PROTEIN YGJP"/>
    <property type="match status" value="1"/>
</dbReference>
<name>A0ABV0EGY8_9BURK</name>
<dbReference type="EC" id="3.4.-.-" evidence="2"/>
<keyword evidence="2" id="KW-0482">Metalloprotease</keyword>
<dbReference type="EMBL" id="JBAJEX010000004">
    <property type="protein sequence ID" value="MEO1766948.1"/>
    <property type="molecule type" value="Genomic_DNA"/>
</dbReference>
<comment type="caution">
    <text evidence="2">The sequence shown here is derived from an EMBL/GenBank/DDBJ whole genome shotgun (WGS) entry which is preliminary data.</text>
</comment>
<dbReference type="Gene3D" id="3.30.2010.10">
    <property type="entry name" value="Metalloproteases ('zincins'), catalytic domain"/>
    <property type="match status" value="1"/>
</dbReference>
<feature type="domain" description="YgjP-like metallopeptidase" evidence="1">
    <location>
        <begin position="28"/>
        <end position="232"/>
    </location>
</feature>
<evidence type="ECO:0000259" key="1">
    <source>
        <dbReference type="Pfam" id="PF01863"/>
    </source>
</evidence>
<evidence type="ECO:0000313" key="2">
    <source>
        <dbReference type="EMBL" id="MEO1766948.1"/>
    </source>
</evidence>
<keyword evidence="2" id="KW-0378">Hydrolase</keyword>
<dbReference type="InterPro" id="IPR002725">
    <property type="entry name" value="YgjP-like_metallopeptidase"/>
</dbReference>
<sequence length="240" mass="28384">MGYPQQETRVLALPDRQLSYTLLRRRRRTIGLKVDEDGLTVSAPPREPYRHLERVLLMRRDWIVEKLAQMEARRLPPRQWKSGERLLFLGENLELYLYRTHTRAEPIRTASRLLMGVHDPADADQVMTQVRTWYRDQAQRYFAQRLVVLAARLPVTPPPFRLSEARTSWGVCTPEGRLRLSWRLIQAPCGQIDYVVAHELAHLRHMNHSRAFWQTVAAIFPDYRLERLALERDGHLYHTF</sequence>
<accession>A0ABV0EGY8</accession>